<feature type="signal peptide" evidence="1">
    <location>
        <begin position="1"/>
        <end position="23"/>
    </location>
</feature>
<dbReference type="eggNOG" id="ENOG502ZVRH">
    <property type="taxonomic scope" value="Bacteria"/>
</dbReference>
<accession>K0XRJ9</accession>
<reference evidence="2 3" key="1">
    <citation type="submission" date="2012-08" db="EMBL/GenBank/DDBJ databases">
        <title>The Genome Sequence of Barnesiella intestinihominis YIT 11860.</title>
        <authorList>
            <consortium name="The Broad Institute Genome Sequencing Platform"/>
            <person name="Earl A."/>
            <person name="Ward D."/>
            <person name="Feldgarden M."/>
            <person name="Gevers D."/>
            <person name="Morotomi M."/>
            <person name="Walker B."/>
            <person name="Young S.K."/>
            <person name="Zeng Q."/>
            <person name="Gargeya S."/>
            <person name="Fitzgerald M."/>
            <person name="Haas B."/>
            <person name="Abouelleil A."/>
            <person name="Alvarado L."/>
            <person name="Arachchi H.M."/>
            <person name="Berlin A.M."/>
            <person name="Chapman S.B."/>
            <person name="Goldberg J."/>
            <person name="Griggs A."/>
            <person name="Gujja S."/>
            <person name="Hansen M."/>
            <person name="Howarth C."/>
            <person name="Imamovic A."/>
            <person name="Larimer J."/>
            <person name="McCowen C."/>
            <person name="Montmayeur A."/>
            <person name="Murphy C."/>
            <person name="Neiman D."/>
            <person name="Pearson M."/>
            <person name="Priest M."/>
            <person name="Roberts A."/>
            <person name="Saif S."/>
            <person name="Shea T."/>
            <person name="Sisk P."/>
            <person name="Sykes S."/>
            <person name="Wortman J."/>
            <person name="Nusbaum C."/>
            <person name="Birren B."/>
        </authorList>
    </citation>
    <scope>NUCLEOTIDE SEQUENCE [LARGE SCALE GENOMIC DNA]</scope>
    <source>
        <strain evidence="2 3">YIT 11860</strain>
    </source>
</reference>
<organism evidence="2 3">
    <name type="scientific">Barnesiella intestinihominis YIT 11860</name>
    <dbReference type="NCBI Taxonomy" id="742726"/>
    <lineage>
        <taxon>Bacteria</taxon>
        <taxon>Pseudomonadati</taxon>
        <taxon>Bacteroidota</taxon>
        <taxon>Bacteroidia</taxon>
        <taxon>Bacteroidales</taxon>
        <taxon>Barnesiellaceae</taxon>
        <taxon>Barnesiella</taxon>
    </lineage>
</organism>
<dbReference type="Proteomes" id="UP000006044">
    <property type="component" value="Unassembled WGS sequence"/>
</dbReference>
<name>K0XRJ9_9BACT</name>
<dbReference type="RefSeq" id="WP_008861154.1">
    <property type="nucleotide sequence ID" value="NZ_CAXSNY010000002.1"/>
</dbReference>
<feature type="chain" id="PRO_5003841431" description="Por secretion system C-terminal sorting domain-containing protein" evidence="1">
    <location>
        <begin position="24"/>
        <end position="455"/>
    </location>
</feature>
<dbReference type="AlphaFoldDB" id="K0XRJ9"/>
<dbReference type="OrthoDB" id="1063724at2"/>
<dbReference type="STRING" id="742726.HMPREF9448_00658"/>
<comment type="caution">
    <text evidence="2">The sequence shown here is derived from an EMBL/GenBank/DDBJ whole genome shotgun (WGS) entry which is preliminary data.</text>
</comment>
<evidence type="ECO:0000256" key="1">
    <source>
        <dbReference type="SAM" id="SignalP"/>
    </source>
</evidence>
<evidence type="ECO:0008006" key="4">
    <source>
        <dbReference type="Google" id="ProtNLM"/>
    </source>
</evidence>
<dbReference type="EMBL" id="ADLE01000001">
    <property type="protein sequence ID" value="EJZ66480.1"/>
    <property type="molecule type" value="Genomic_DNA"/>
</dbReference>
<protein>
    <recommendedName>
        <fullName evidence="4">Por secretion system C-terminal sorting domain-containing protein</fullName>
    </recommendedName>
</protein>
<dbReference type="GeneID" id="77847989"/>
<gene>
    <name evidence="2" type="ORF">HMPREF9448_00658</name>
</gene>
<sequence>MKRFCKNMAVLLLLFGFVLTARADWRLVGDTAELKIPVVLSPVGDDGKEFVYVGGLPEVLFKLTDGITEYVHECGSNNPLGDSIPLREAGEDERGLCIRYASETDVYRLTLTVDGNAKSLKAERLELPKNLYIIGGPFNREIQFWKFQDAKALEVDRTYPYIFYYKGVMRYNDEGDECGSFMFLKRLSWDDKYHPASSGDFSISGKVGQPLKMRLNGEDNKWTIPADRSGDGYYELKVDLLNLTLTVEKFEPDLVENPFPLSVFAVGAAMPCGWDNAHPMVMTPIAEGVYRWEGDVEAGDFKFLRRRGTWERCYVARTKDEPIRFGEEHDVIYEYNSFEEGNDYKFVLPKTNHCILTLDLNRMKLRVDNEETEGSGVESIKTSGELIYYSSDNTLFLRSKNNLQLQVRVFALDGCLVSEDVFIGGTDISLSRGYYIVVLHREDGTQVAEFKVFVD</sequence>
<keyword evidence="3" id="KW-1185">Reference proteome</keyword>
<keyword evidence="1" id="KW-0732">Signal</keyword>
<evidence type="ECO:0000313" key="2">
    <source>
        <dbReference type="EMBL" id="EJZ66480.1"/>
    </source>
</evidence>
<dbReference type="HOGENOM" id="CLU_600868_0_0_10"/>
<proteinExistence type="predicted"/>
<evidence type="ECO:0000313" key="3">
    <source>
        <dbReference type="Proteomes" id="UP000006044"/>
    </source>
</evidence>